<keyword evidence="6 8" id="KW-0342">GTP-binding</keyword>
<evidence type="ECO:0000259" key="9">
    <source>
        <dbReference type="Pfam" id="PF12804"/>
    </source>
</evidence>
<dbReference type="InterPro" id="IPR013482">
    <property type="entry name" value="Molybde_CF_guanTrfase"/>
</dbReference>
<dbReference type="NCBIfam" id="TIGR02665">
    <property type="entry name" value="molyb_mobA"/>
    <property type="match status" value="1"/>
</dbReference>
<comment type="catalytic activity">
    <reaction evidence="8">
        <text>Mo-molybdopterin + GTP + H(+) = Mo-molybdopterin guanine dinucleotide + diphosphate</text>
        <dbReference type="Rhea" id="RHEA:34243"/>
        <dbReference type="ChEBI" id="CHEBI:15378"/>
        <dbReference type="ChEBI" id="CHEBI:33019"/>
        <dbReference type="ChEBI" id="CHEBI:37565"/>
        <dbReference type="ChEBI" id="CHEBI:71302"/>
        <dbReference type="ChEBI" id="CHEBI:71310"/>
        <dbReference type="EC" id="2.7.7.77"/>
    </reaction>
</comment>
<comment type="cofactor">
    <cofactor evidence="8">
        <name>Mg(2+)</name>
        <dbReference type="ChEBI" id="CHEBI:18420"/>
    </cofactor>
</comment>
<evidence type="ECO:0000313" key="10">
    <source>
        <dbReference type="EMBL" id="PSL12062.1"/>
    </source>
</evidence>
<reference evidence="10 11" key="1">
    <citation type="submission" date="2018-03" db="EMBL/GenBank/DDBJ databases">
        <title>Genomic Encyclopedia of Archaeal and Bacterial Type Strains, Phase II (KMG-II): from individual species to whole genera.</title>
        <authorList>
            <person name="Goeker M."/>
        </authorList>
    </citation>
    <scope>NUCLEOTIDE SEQUENCE [LARGE SCALE GENOMIC DNA]</scope>
    <source>
        <strain evidence="10 11">DSM 17586</strain>
    </source>
</reference>
<dbReference type="HAMAP" id="MF_00316">
    <property type="entry name" value="MobA"/>
    <property type="match status" value="1"/>
</dbReference>
<keyword evidence="7 8" id="KW-0501">Molybdenum cofactor biosynthesis</keyword>
<evidence type="ECO:0000256" key="5">
    <source>
        <dbReference type="ARBA" id="ARBA00022842"/>
    </source>
</evidence>
<keyword evidence="2 8" id="KW-0808">Transferase</keyword>
<feature type="domain" description="MobA-like NTP transferase" evidence="9">
    <location>
        <begin position="13"/>
        <end position="169"/>
    </location>
</feature>
<dbReference type="GO" id="GO:0061603">
    <property type="term" value="F:molybdenum cofactor guanylyltransferase activity"/>
    <property type="evidence" value="ECO:0007669"/>
    <property type="project" value="UniProtKB-EC"/>
</dbReference>
<evidence type="ECO:0000256" key="7">
    <source>
        <dbReference type="ARBA" id="ARBA00023150"/>
    </source>
</evidence>
<evidence type="ECO:0000256" key="3">
    <source>
        <dbReference type="ARBA" id="ARBA00022723"/>
    </source>
</evidence>
<feature type="binding site" evidence="8">
    <location>
        <position position="75"/>
    </location>
    <ligand>
        <name>GTP</name>
        <dbReference type="ChEBI" id="CHEBI:37565"/>
    </ligand>
</feature>
<keyword evidence="11" id="KW-1185">Reference proteome</keyword>
<feature type="binding site" evidence="8">
    <location>
        <begin position="16"/>
        <end position="18"/>
    </location>
    <ligand>
        <name>GTP</name>
        <dbReference type="ChEBI" id="CHEBI:37565"/>
    </ligand>
</feature>
<dbReference type="EMBL" id="PYGI01000020">
    <property type="protein sequence ID" value="PSL12062.1"/>
    <property type="molecule type" value="Genomic_DNA"/>
</dbReference>
<dbReference type="OrthoDB" id="9788394at2"/>
<keyword evidence="5 8" id="KW-0460">Magnesium</keyword>
<sequence length="201" mass="21709">MSQRNLDPKKLTGVILAGGRGQRMDGHDKGLILLAGQPLAVRVRNRLGPQVGTLILNANRSAEQYSQFGFQVVSDLVDGYAGPLAGILTGLASAKTEWVVFSACDTPWIPEDLVARLWRAVEQSRDGIAVAHDGGRMQWLSCLVHRDLQPGLAQALADDVRSMKGWMSQLDVAVADFSDQASAFANLNSREDIAQAETRGV</sequence>
<comment type="similarity">
    <text evidence="8">Belongs to the MobA family.</text>
</comment>
<dbReference type="CDD" id="cd02503">
    <property type="entry name" value="MobA"/>
    <property type="match status" value="1"/>
</dbReference>
<keyword evidence="3 8" id="KW-0479">Metal-binding</keyword>
<dbReference type="PANTHER" id="PTHR19136:SF81">
    <property type="entry name" value="MOLYBDENUM COFACTOR GUANYLYLTRANSFERASE"/>
    <property type="match status" value="1"/>
</dbReference>
<dbReference type="GO" id="GO:0005737">
    <property type="term" value="C:cytoplasm"/>
    <property type="evidence" value="ECO:0007669"/>
    <property type="project" value="UniProtKB-SubCell"/>
</dbReference>
<evidence type="ECO:0000256" key="4">
    <source>
        <dbReference type="ARBA" id="ARBA00022741"/>
    </source>
</evidence>
<dbReference type="GO" id="GO:0005525">
    <property type="term" value="F:GTP binding"/>
    <property type="evidence" value="ECO:0007669"/>
    <property type="project" value="UniProtKB-UniRule"/>
</dbReference>
<accession>A0A2P8ERF5</accession>
<dbReference type="AlphaFoldDB" id="A0A2P8ERF5"/>
<dbReference type="SUPFAM" id="SSF53448">
    <property type="entry name" value="Nucleotide-diphospho-sugar transferases"/>
    <property type="match status" value="1"/>
</dbReference>
<protein>
    <recommendedName>
        <fullName evidence="8">Molybdenum cofactor guanylyltransferase</fullName>
        <shortName evidence="8">MoCo guanylyltransferase</shortName>
        <ecNumber evidence="8">2.7.7.77</ecNumber>
    </recommendedName>
    <alternativeName>
        <fullName evidence="8">GTP:molybdopterin guanylyltransferase</fullName>
    </alternativeName>
    <alternativeName>
        <fullName evidence="8">Mo-MPT guanylyltransferase</fullName>
    </alternativeName>
    <alternativeName>
        <fullName evidence="8">Molybdopterin guanylyltransferase</fullName>
    </alternativeName>
    <alternativeName>
        <fullName evidence="8">Molybdopterin-guanine dinucleotide synthase</fullName>
        <shortName evidence="8">MGD synthase</shortName>
    </alternativeName>
</protein>
<gene>
    <name evidence="8" type="primary">mobA</name>
    <name evidence="10" type="ORF">CLV44_12046</name>
</gene>
<comment type="function">
    <text evidence="8">Transfers a GMP moiety from GTP to Mo-molybdopterin (Mo-MPT) cofactor (Moco or molybdenum cofactor) to form Mo-molybdopterin guanine dinucleotide (Mo-MGD) cofactor.</text>
</comment>
<feature type="binding site" evidence="8">
    <location>
        <position position="57"/>
    </location>
    <ligand>
        <name>GTP</name>
        <dbReference type="ChEBI" id="CHEBI:37565"/>
    </ligand>
</feature>
<keyword evidence="4 8" id="KW-0547">Nucleotide-binding</keyword>
<dbReference type="EC" id="2.7.7.77" evidence="8"/>
<comment type="caution">
    <text evidence="10">The sequence shown here is derived from an EMBL/GenBank/DDBJ whole genome shotgun (WGS) entry which is preliminary data.</text>
</comment>
<dbReference type="RefSeq" id="WP_106592706.1">
    <property type="nucleotide sequence ID" value="NZ_PYGI01000020.1"/>
</dbReference>
<evidence type="ECO:0000256" key="6">
    <source>
        <dbReference type="ARBA" id="ARBA00023134"/>
    </source>
</evidence>
<feature type="binding site" evidence="8">
    <location>
        <position position="29"/>
    </location>
    <ligand>
        <name>GTP</name>
        <dbReference type="ChEBI" id="CHEBI:37565"/>
    </ligand>
</feature>
<dbReference type="GO" id="GO:1902758">
    <property type="term" value="P:bis(molybdopterin guanine dinucleotide)molybdenum biosynthetic process"/>
    <property type="evidence" value="ECO:0007669"/>
    <property type="project" value="TreeGrafter"/>
</dbReference>
<evidence type="ECO:0000256" key="2">
    <source>
        <dbReference type="ARBA" id="ARBA00022679"/>
    </source>
</evidence>
<dbReference type="Pfam" id="PF12804">
    <property type="entry name" value="NTP_transf_3"/>
    <property type="match status" value="1"/>
</dbReference>
<dbReference type="InterPro" id="IPR025877">
    <property type="entry name" value="MobA-like_NTP_Trfase"/>
</dbReference>
<name>A0A2P8ERF5_9GAMM</name>
<dbReference type="Proteomes" id="UP000242133">
    <property type="component" value="Unassembled WGS sequence"/>
</dbReference>
<keyword evidence="10" id="KW-0548">Nucleotidyltransferase</keyword>
<dbReference type="InterPro" id="IPR029044">
    <property type="entry name" value="Nucleotide-diphossugar_trans"/>
</dbReference>
<dbReference type="PANTHER" id="PTHR19136">
    <property type="entry name" value="MOLYBDENUM COFACTOR GUANYLYLTRANSFERASE"/>
    <property type="match status" value="1"/>
</dbReference>
<feature type="binding site" evidence="8">
    <location>
        <position position="105"/>
    </location>
    <ligand>
        <name>GTP</name>
        <dbReference type="ChEBI" id="CHEBI:37565"/>
    </ligand>
</feature>
<dbReference type="GO" id="GO:0046872">
    <property type="term" value="F:metal ion binding"/>
    <property type="evidence" value="ECO:0007669"/>
    <property type="project" value="UniProtKB-KW"/>
</dbReference>
<organism evidence="10 11">
    <name type="scientific">Marinobacterium halophilum</name>
    <dbReference type="NCBI Taxonomy" id="267374"/>
    <lineage>
        <taxon>Bacteria</taxon>
        <taxon>Pseudomonadati</taxon>
        <taxon>Pseudomonadota</taxon>
        <taxon>Gammaproteobacteria</taxon>
        <taxon>Oceanospirillales</taxon>
        <taxon>Oceanospirillaceae</taxon>
        <taxon>Marinobacterium</taxon>
    </lineage>
</organism>
<comment type="subunit">
    <text evidence="8">Monomer.</text>
</comment>
<keyword evidence="1 8" id="KW-0963">Cytoplasm</keyword>
<comment type="domain">
    <text evidence="8">The N-terminal domain determines nucleotide recognition and specific binding, while the C-terminal domain determines the specific binding to the target protein.</text>
</comment>
<dbReference type="Gene3D" id="3.90.550.10">
    <property type="entry name" value="Spore Coat Polysaccharide Biosynthesis Protein SpsA, Chain A"/>
    <property type="match status" value="1"/>
</dbReference>
<evidence type="ECO:0000256" key="8">
    <source>
        <dbReference type="HAMAP-Rule" id="MF_00316"/>
    </source>
</evidence>
<proteinExistence type="inferred from homology"/>
<evidence type="ECO:0000313" key="11">
    <source>
        <dbReference type="Proteomes" id="UP000242133"/>
    </source>
</evidence>
<feature type="binding site" evidence="8">
    <location>
        <position position="105"/>
    </location>
    <ligand>
        <name>Mg(2+)</name>
        <dbReference type="ChEBI" id="CHEBI:18420"/>
    </ligand>
</feature>
<comment type="subcellular location">
    <subcellularLocation>
        <location evidence="8">Cytoplasm</location>
    </subcellularLocation>
</comment>
<evidence type="ECO:0000256" key="1">
    <source>
        <dbReference type="ARBA" id="ARBA00022490"/>
    </source>
</evidence>